<dbReference type="GO" id="GO:0009168">
    <property type="term" value="P:purine ribonucleoside monophosphate biosynthetic process"/>
    <property type="evidence" value="ECO:0007669"/>
    <property type="project" value="InterPro"/>
</dbReference>
<feature type="binding site" evidence="7">
    <location>
        <position position="212"/>
    </location>
    <ligand>
        <name>Zn(2+)</name>
        <dbReference type="ChEBI" id="CHEBI:29105"/>
        <note>catalytic</note>
    </ligand>
</feature>
<dbReference type="GO" id="GO:0000034">
    <property type="term" value="F:adenine deaminase activity"/>
    <property type="evidence" value="ECO:0007669"/>
    <property type="project" value="UniProtKB-UniRule"/>
</dbReference>
<keyword evidence="6 7" id="KW-0539">Nucleus</keyword>
<gene>
    <name evidence="7" type="primary">AAH1</name>
    <name evidence="9" type="ORF">B0T22DRAFT_501466</name>
</gene>
<evidence type="ECO:0000256" key="3">
    <source>
        <dbReference type="ARBA" id="ARBA00022801"/>
    </source>
</evidence>
<evidence type="ECO:0000259" key="8">
    <source>
        <dbReference type="Pfam" id="PF00962"/>
    </source>
</evidence>
<feature type="binding site" evidence="7">
    <location>
        <position position="294"/>
    </location>
    <ligand>
        <name>substrate</name>
    </ligand>
</feature>
<dbReference type="InterPro" id="IPR032466">
    <property type="entry name" value="Metal_Hydrolase"/>
</dbReference>
<keyword evidence="1 7" id="KW-0963">Cytoplasm</keyword>
<reference evidence="9" key="1">
    <citation type="journal article" date="2023" name="Mol. Phylogenet. Evol.">
        <title>Genome-scale phylogeny and comparative genomics of the fungal order Sordariales.</title>
        <authorList>
            <person name="Hensen N."/>
            <person name="Bonometti L."/>
            <person name="Westerberg I."/>
            <person name="Brannstrom I.O."/>
            <person name="Guillou S."/>
            <person name="Cros-Aarteil S."/>
            <person name="Calhoun S."/>
            <person name="Haridas S."/>
            <person name="Kuo A."/>
            <person name="Mondo S."/>
            <person name="Pangilinan J."/>
            <person name="Riley R."/>
            <person name="LaButti K."/>
            <person name="Andreopoulos B."/>
            <person name="Lipzen A."/>
            <person name="Chen C."/>
            <person name="Yan M."/>
            <person name="Daum C."/>
            <person name="Ng V."/>
            <person name="Clum A."/>
            <person name="Steindorff A."/>
            <person name="Ohm R.A."/>
            <person name="Martin F."/>
            <person name="Silar P."/>
            <person name="Natvig D.O."/>
            <person name="Lalanne C."/>
            <person name="Gautier V."/>
            <person name="Ament-Velasquez S.L."/>
            <person name="Kruys A."/>
            <person name="Hutchinson M.I."/>
            <person name="Powell A.J."/>
            <person name="Barry K."/>
            <person name="Miller A.N."/>
            <person name="Grigoriev I.V."/>
            <person name="Debuchy R."/>
            <person name="Gladieux P."/>
            <person name="Hiltunen Thoren M."/>
            <person name="Johannesson H."/>
        </authorList>
    </citation>
    <scope>NUCLEOTIDE SEQUENCE</scope>
    <source>
        <strain evidence="9">CBS 314.62</strain>
    </source>
</reference>
<dbReference type="PANTHER" id="PTHR43114:SF6">
    <property type="entry name" value="ADENINE DEAMINASE"/>
    <property type="match status" value="1"/>
</dbReference>
<dbReference type="GO" id="GO:0005829">
    <property type="term" value="C:cytosol"/>
    <property type="evidence" value="ECO:0007669"/>
    <property type="project" value="TreeGrafter"/>
</dbReference>
<feature type="site" description="Important for catalytic activity" evidence="7">
    <location>
        <position position="236"/>
    </location>
</feature>
<dbReference type="InterPro" id="IPR006330">
    <property type="entry name" value="Ado/ade_deaminase"/>
</dbReference>
<dbReference type="AlphaFoldDB" id="A0AAE1C9J4"/>
<comment type="subcellular location">
    <subcellularLocation>
        <location evidence="7">Cytoplasm</location>
    </subcellularLocation>
    <subcellularLocation>
        <location evidence="7">Nucleus</location>
    </subcellularLocation>
</comment>
<dbReference type="GO" id="GO:0043103">
    <property type="term" value="P:hypoxanthine salvage"/>
    <property type="evidence" value="ECO:0007669"/>
    <property type="project" value="UniProtKB-UniRule"/>
</dbReference>
<evidence type="ECO:0000256" key="5">
    <source>
        <dbReference type="ARBA" id="ARBA00023080"/>
    </source>
</evidence>
<dbReference type="NCBIfam" id="TIGR01430">
    <property type="entry name" value="aden_deam"/>
    <property type="match status" value="1"/>
</dbReference>
<evidence type="ECO:0000256" key="1">
    <source>
        <dbReference type="ARBA" id="ARBA00022490"/>
    </source>
</evidence>
<evidence type="ECO:0000256" key="4">
    <source>
        <dbReference type="ARBA" id="ARBA00022833"/>
    </source>
</evidence>
<dbReference type="PANTHER" id="PTHR43114">
    <property type="entry name" value="ADENINE DEAMINASE"/>
    <property type="match status" value="1"/>
</dbReference>
<evidence type="ECO:0000256" key="2">
    <source>
        <dbReference type="ARBA" id="ARBA00022723"/>
    </source>
</evidence>
<keyword evidence="10" id="KW-1185">Reference proteome</keyword>
<dbReference type="Proteomes" id="UP001270362">
    <property type="component" value="Unassembled WGS sequence"/>
</dbReference>
<dbReference type="GO" id="GO:0008270">
    <property type="term" value="F:zinc ion binding"/>
    <property type="evidence" value="ECO:0007669"/>
    <property type="project" value="UniProtKB-UniRule"/>
</dbReference>
<proteinExistence type="inferred from homology"/>
<dbReference type="Gene3D" id="3.20.20.140">
    <property type="entry name" value="Metal-dependent hydrolases"/>
    <property type="match status" value="1"/>
</dbReference>
<keyword evidence="4 7" id="KW-0862">Zinc</keyword>
<keyword evidence="5 7" id="KW-0546">Nucleotide metabolism</keyword>
<evidence type="ECO:0000313" key="10">
    <source>
        <dbReference type="Proteomes" id="UP001270362"/>
    </source>
</evidence>
<comment type="cofactor">
    <cofactor evidence="7">
        <name>Zn(2+)</name>
        <dbReference type="ChEBI" id="CHEBI:29105"/>
    </cofactor>
    <text evidence="7">Binds 1 zinc ion per subunit.</text>
</comment>
<sequence>MCKSPLHPLLVSLPKCEHHLHLEGCLTPDLLFALSAQNQIPLPSPSTDPAFASPATLAARYTVFTSLDDFLHYYYIGFRVLVTPADFEALAWSYFLHAHTNANVRHAEVFFDPQAHTSRAIPLSTVIAGFSAAAARAQTELGMSSILIPCLLRHLPVADSAATYSALVAGDYFASGVLGGLGLCSSELAQPPQLWAPIFADANARGIRRTVHAGEEGPPAYVAAALDHLAAMRIDHGVRAAEDTELLARLAADGVMLSLCPVSNAALRVTRSVADAPVRALLAHGVKFSVNSDDPAYFGAWIQDVYCAVQDAFALTADEWAGIARVAVQGSWCGEERKGEMMRELEGVLGEWGRGGGV</sequence>
<dbReference type="SUPFAM" id="SSF51556">
    <property type="entry name" value="Metallo-dependent hydrolases"/>
    <property type="match status" value="1"/>
</dbReference>
<feature type="domain" description="Adenosine deaminase" evidence="8">
    <location>
        <begin position="14"/>
        <end position="345"/>
    </location>
</feature>
<evidence type="ECO:0000256" key="6">
    <source>
        <dbReference type="ARBA" id="ARBA00023242"/>
    </source>
</evidence>
<dbReference type="GO" id="GO:0006146">
    <property type="term" value="P:adenine catabolic process"/>
    <property type="evidence" value="ECO:0007669"/>
    <property type="project" value="UniProtKB-UniRule"/>
</dbReference>
<keyword evidence="3 7" id="KW-0378">Hydrolase</keyword>
<feature type="active site" description="Proton donor" evidence="7">
    <location>
        <position position="215"/>
    </location>
</feature>
<dbReference type="InterPro" id="IPR001365">
    <property type="entry name" value="A_deaminase_dom"/>
</dbReference>
<name>A0AAE1C9J4_9PEZI</name>
<dbReference type="GO" id="GO:0009117">
    <property type="term" value="P:nucleotide metabolic process"/>
    <property type="evidence" value="ECO:0007669"/>
    <property type="project" value="UniProtKB-KW"/>
</dbReference>
<evidence type="ECO:0000256" key="7">
    <source>
        <dbReference type="HAMAP-Rule" id="MF_03145"/>
    </source>
</evidence>
<dbReference type="Pfam" id="PF00962">
    <property type="entry name" value="A_deaminase"/>
    <property type="match status" value="1"/>
</dbReference>
<dbReference type="InterPro" id="IPR006650">
    <property type="entry name" value="A/AMP_deam_AS"/>
</dbReference>
<dbReference type="PROSITE" id="PS00485">
    <property type="entry name" value="A_DEAMINASE"/>
    <property type="match status" value="1"/>
</dbReference>
<feature type="binding site" evidence="7">
    <location>
        <position position="21"/>
    </location>
    <ligand>
        <name>Zn(2+)</name>
        <dbReference type="ChEBI" id="CHEBI:29105"/>
        <note>catalytic</note>
    </ligand>
</feature>
<comment type="function">
    <text evidence="7">Catalyzes the hydrolytic deamination of adenine to hypoxanthine. Plays an important role in the purine salvage pathway and in nitrogen catabolism.</text>
</comment>
<protein>
    <recommendedName>
        <fullName evidence="7">Adenine deaminase</fullName>
        <shortName evidence="7">ADE</shortName>
        <ecNumber evidence="7">3.5.4.2</ecNumber>
    </recommendedName>
    <alternativeName>
        <fullName evidence="7">Adenine aminohydrolase</fullName>
        <shortName evidence="7">AAH</shortName>
    </alternativeName>
</protein>
<comment type="similarity">
    <text evidence="7">Belongs to the metallo-dependent hydrolases superfamily. Adenosine and AMP deaminases family. Adenine deaminase type 2 subfamily.</text>
</comment>
<comment type="catalytic activity">
    <reaction evidence="7">
        <text>adenine + H2O + H(+) = hypoxanthine + NH4(+)</text>
        <dbReference type="Rhea" id="RHEA:23688"/>
        <dbReference type="ChEBI" id="CHEBI:15377"/>
        <dbReference type="ChEBI" id="CHEBI:15378"/>
        <dbReference type="ChEBI" id="CHEBI:16708"/>
        <dbReference type="ChEBI" id="CHEBI:17368"/>
        <dbReference type="ChEBI" id="CHEBI:28938"/>
        <dbReference type="EC" id="3.5.4.2"/>
    </reaction>
</comment>
<dbReference type="EC" id="3.5.4.2" evidence="7"/>
<dbReference type="HAMAP" id="MF_01962">
    <property type="entry name" value="Adenine_deaminase"/>
    <property type="match status" value="1"/>
</dbReference>
<feature type="binding site" evidence="7">
    <location>
        <position position="293"/>
    </location>
    <ligand>
        <name>Zn(2+)</name>
        <dbReference type="ChEBI" id="CHEBI:29105"/>
        <note>catalytic</note>
    </ligand>
</feature>
<organism evidence="9 10">
    <name type="scientific">Podospora appendiculata</name>
    <dbReference type="NCBI Taxonomy" id="314037"/>
    <lineage>
        <taxon>Eukaryota</taxon>
        <taxon>Fungi</taxon>
        <taxon>Dikarya</taxon>
        <taxon>Ascomycota</taxon>
        <taxon>Pezizomycotina</taxon>
        <taxon>Sordariomycetes</taxon>
        <taxon>Sordariomycetidae</taxon>
        <taxon>Sordariales</taxon>
        <taxon>Podosporaceae</taxon>
        <taxon>Podospora</taxon>
    </lineage>
</organism>
<keyword evidence="2 7" id="KW-0479">Metal-binding</keyword>
<dbReference type="GO" id="GO:0005634">
    <property type="term" value="C:nucleus"/>
    <property type="evidence" value="ECO:0007669"/>
    <property type="project" value="UniProtKB-SubCell"/>
</dbReference>
<feature type="binding site" evidence="7">
    <location>
        <position position="19"/>
    </location>
    <ligand>
        <name>Zn(2+)</name>
        <dbReference type="ChEBI" id="CHEBI:29105"/>
        <note>catalytic</note>
    </ligand>
</feature>
<accession>A0AAE1C9J4</accession>
<dbReference type="InterPro" id="IPR028892">
    <property type="entry name" value="ADE"/>
</dbReference>
<evidence type="ECO:0000313" key="9">
    <source>
        <dbReference type="EMBL" id="KAK3684205.1"/>
    </source>
</evidence>
<reference evidence="9" key="2">
    <citation type="submission" date="2023-06" db="EMBL/GenBank/DDBJ databases">
        <authorList>
            <consortium name="Lawrence Berkeley National Laboratory"/>
            <person name="Haridas S."/>
            <person name="Hensen N."/>
            <person name="Bonometti L."/>
            <person name="Westerberg I."/>
            <person name="Brannstrom I.O."/>
            <person name="Guillou S."/>
            <person name="Cros-Aarteil S."/>
            <person name="Calhoun S."/>
            <person name="Kuo A."/>
            <person name="Mondo S."/>
            <person name="Pangilinan J."/>
            <person name="Riley R."/>
            <person name="Labutti K."/>
            <person name="Andreopoulos B."/>
            <person name="Lipzen A."/>
            <person name="Chen C."/>
            <person name="Yanf M."/>
            <person name="Daum C."/>
            <person name="Ng V."/>
            <person name="Clum A."/>
            <person name="Steindorff A."/>
            <person name="Ohm R."/>
            <person name="Martin F."/>
            <person name="Silar P."/>
            <person name="Natvig D."/>
            <person name="Lalanne C."/>
            <person name="Gautier V."/>
            <person name="Ament-Velasquez S.L."/>
            <person name="Kruys A."/>
            <person name="Hutchinson M.I."/>
            <person name="Powell A.J."/>
            <person name="Barry K."/>
            <person name="Miller A.N."/>
            <person name="Grigoriev I.V."/>
            <person name="Debuchy R."/>
            <person name="Gladieux P."/>
            <person name="Thoren M.H."/>
            <person name="Johannesson H."/>
        </authorList>
    </citation>
    <scope>NUCLEOTIDE SEQUENCE</scope>
    <source>
        <strain evidence="9">CBS 314.62</strain>
    </source>
</reference>
<dbReference type="EMBL" id="JAULSO010000004">
    <property type="protein sequence ID" value="KAK3684205.1"/>
    <property type="molecule type" value="Genomic_DNA"/>
</dbReference>
<comment type="caution">
    <text evidence="9">The sequence shown here is derived from an EMBL/GenBank/DDBJ whole genome shotgun (WGS) entry which is preliminary data.</text>
</comment>